<dbReference type="AlphaFoldDB" id="A0A8T1ZEC1"/>
<name>A0A8T1ZEC1_ARASU</name>
<accession>A0A8T1ZEC1</accession>
<dbReference type="PANTHER" id="PTHR37238:SF1">
    <property type="entry name" value="OS05G0532500 PROTEIN"/>
    <property type="match status" value="1"/>
</dbReference>
<evidence type="ECO:0000313" key="2">
    <source>
        <dbReference type="Proteomes" id="UP000694251"/>
    </source>
</evidence>
<gene>
    <name evidence="1" type="ORF">ISN44_As11g035340</name>
</gene>
<keyword evidence="2" id="KW-1185">Reference proteome</keyword>
<reference evidence="1 2" key="1">
    <citation type="submission" date="2020-12" db="EMBL/GenBank/DDBJ databases">
        <title>Concerted genomic and epigenomic changes stabilize Arabidopsis allopolyploids.</title>
        <authorList>
            <person name="Chen Z."/>
        </authorList>
    </citation>
    <scope>NUCLEOTIDE SEQUENCE [LARGE SCALE GENOMIC DNA]</scope>
    <source>
        <strain evidence="1">As9502</strain>
        <tissue evidence="1">Leaf</tissue>
    </source>
</reference>
<proteinExistence type="predicted"/>
<dbReference type="OrthoDB" id="1933187at2759"/>
<sequence length="724" mass="81534">MGVEILWSFPTTNIEEYGEIDWKVKVDSKNVSLERSADGDCNLKVSQALDERATWLYRTCPSAWGGRGCCRGDALRACCRGVSEEEEVERKEECKRGFGAICLWSAKALTKAQEVVVYLTCFEIGGEKCISVYVDANRSPHRFRHRQLLWLAHVIGAVGGLKNSRMSSLSSISPKSPKVHTCHSHELIVDSTLELNYGKLETLCSLLGLSHECLWKKTLTTVQLKSTTISVDRKPYRLSQHLLDLILRLSRSRFSQKPTFRSEMEPYISRRDDFVRGMKHIEEDEEDHGGGGNDFELDQLFLVHSDIRSVLLQIDELVVEATKRKTVSKHGLREVESFRFVLSDMLSSLKPWFPRLEEAMSDFQLLPEDQEEQSLMNTNEEEDLFDVESPEPTQYEALVSPSPLVHWRGDHNTDKGRQLFLLTPLPLGKSEFLKHQNASKLTAKRIFPDAATNKSREVSKETSDDVLGGDWMKTAGLGNSLGHAIDFSENLVEYEPCSSPVVRRKVQSELLMTPCLKMSPPKSCTMFKPVPGSYQLGKHGACKSTCSELGASTSNGSQSSGSSGIETTDNLCSKYPELLGMQHAPITRKTDLESSPVWWFSPPKTCVLMEPVNEKKPIDETCGSIMVSSFDLPNINPEAKHTTDRNMSMVVESTPLFKEPESIMTKAGENTLKKELWTRFEEASIHDSRFSSMTTTTMRGNKQKEFMEMLEEVSGNEENQELNL</sequence>
<comment type="caution">
    <text evidence="1">The sequence shown here is derived from an EMBL/GenBank/DDBJ whole genome shotgun (WGS) entry which is preliminary data.</text>
</comment>
<dbReference type="PANTHER" id="PTHR37238">
    <property type="entry name" value="OS05G0532500 PROTEIN"/>
    <property type="match status" value="1"/>
</dbReference>
<protein>
    <submittedName>
        <fullName evidence="1">Uncharacterized protein</fullName>
    </submittedName>
</protein>
<evidence type="ECO:0000313" key="1">
    <source>
        <dbReference type="EMBL" id="KAG7557565.1"/>
    </source>
</evidence>
<dbReference type="Proteomes" id="UP000694251">
    <property type="component" value="Chromosome 11"/>
</dbReference>
<dbReference type="EMBL" id="JAEFBJ010000011">
    <property type="protein sequence ID" value="KAG7557565.1"/>
    <property type="molecule type" value="Genomic_DNA"/>
</dbReference>
<organism evidence="1 2">
    <name type="scientific">Arabidopsis suecica</name>
    <name type="common">Swedish thale-cress</name>
    <name type="synonym">Cardaminopsis suecica</name>
    <dbReference type="NCBI Taxonomy" id="45249"/>
    <lineage>
        <taxon>Eukaryota</taxon>
        <taxon>Viridiplantae</taxon>
        <taxon>Streptophyta</taxon>
        <taxon>Embryophyta</taxon>
        <taxon>Tracheophyta</taxon>
        <taxon>Spermatophyta</taxon>
        <taxon>Magnoliopsida</taxon>
        <taxon>eudicotyledons</taxon>
        <taxon>Gunneridae</taxon>
        <taxon>Pentapetalae</taxon>
        <taxon>rosids</taxon>
        <taxon>malvids</taxon>
        <taxon>Brassicales</taxon>
        <taxon>Brassicaceae</taxon>
        <taxon>Camelineae</taxon>
        <taxon>Arabidopsis</taxon>
    </lineage>
</organism>